<comment type="caution">
    <text evidence="2">The sequence shown here is derived from an EMBL/GenBank/DDBJ whole genome shotgun (WGS) entry which is preliminary data.</text>
</comment>
<dbReference type="EMBL" id="LUGH01001092">
    <property type="protein sequence ID" value="OBZ81687.1"/>
    <property type="molecule type" value="Genomic_DNA"/>
</dbReference>
<keyword evidence="3" id="KW-1185">Reference proteome</keyword>
<evidence type="ECO:0000259" key="1">
    <source>
        <dbReference type="Pfam" id="PF13966"/>
    </source>
</evidence>
<dbReference type="InterPro" id="IPR026960">
    <property type="entry name" value="RVT-Znf"/>
</dbReference>
<gene>
    <name evidence="2" type="ORF">A0J61_10264</name>
</gene>
<proteinExistence type="predicted"/>
<organism evidence="2 3">
    <name type="scientific">Choanephora cucurbitarum</name>
    <dbReference type="NCBI Taxonomy" id="101091"/>
    <lineage>
        <taxon>Eukaryota</taxon>
        <taxon>Fungi</taxon>
        <taxon>Fungi incertae sedis</taxon>
        <taxon>Mucoromycota</taxon>
        <taxon>Mucoromycotina</taxon>
        <taxon>Mucoromycetes</taxon>
        <taxon>Mucorales</taxon>
        <taxon>Mucorineae</taxon>
        <taxon>Choanephoraceae</taxon>
        <taxon>Choanephoroideae</taxon>
        <taxon>Choanephora</taxon>
    </lineage>
</organism>
<protein>
    <recommendedName>
        <fullName evidence="1">Reverse transcriptase zinc-binding domain-containing protein</fullName>
    </recommendedName>
</protein>
<dbReference type="InParanoid" id="A0A1C7MXV8"/>
<evidence type="ECO:0000313" key="3">
    <source>
        <dbReference type="Proteomes" id="UP000093000"/>
    </source>
</evidence>
<sequence>MKWLRSLSSGSSSFSQEILFRHFALMSPCKKEPLFTFYSLDHRIHALIHPTSFIPSLYKAFDHFGIAFSFDQVPTSVLLHFPLWRFFESIPTDHWLQRYKTLPAPQLLESTLGSLLLSIRRPGSYSCLPNFLYRLYLEVVAEGSMCFSTLVSPWIAFRPPTLLPLPNSDALRNQLITSDLWQIFSSKSFRLHRSASAPSHRIRISSRLLTHFWTLPVYLPVRTLGCRTFCKHLPTNQRLCQIDIRSSAHCQLCRQEDTHNHFFAACPVR</sequence>
<dbReference type="Proteomes" id="UP000093000">
    <property type="component" value="Unassembled WGS sequence"/>
</dbReference>
<evidence type="ECO:0000313" key="2">
    <source>
        <dbReference type="EMBL" id="OBZ81687.1"/>
    </source>
</evidence>
<reference evidence="2 3" key="1">
    <citation type="submission" date="2016-03" db="EMBL/GenBank/DDBJ databases">
        <title>Choanephora cucurbitarum.</title>
        <authorList>
            <person name="Min B."/>
            <person name="Park H."/>
            <person name="Park J.-H."/>
            <person name="Shin H.-D."/>
            <person name="Choi I.-G."/>
        </authorList>
    </citation>
    <scope>NUCLEOTIDE SEQUENCE [LARGE SCALE GENOMIC DNA]</scope>
    <source>
        <strain evidence="2 3">KUS-F28377</strain>
    </source>
</reference>
<dbReference type="AlphaFoldDB" id="A0A1C7MXV8"/>
<feature type="domain" description="Reverse transcriptase zinc-binding" evidence="1">
    <location>
        <begin position="205"/>
        <end position="268"/>
    </location>
</feature>
<name>A0A1C7MXV8_9FUNG</name>
<accession>A0A1C7MXV8</accession>
<dbReference type="Pfam" id="PF13966">
    <property type="entry name" value="zf-RVT"/>
    <property type="match status" value="1"/>
</dbReference>
<dbReference type="OrthoDB" id="2288270at2759"/>